<dbReference type="Pfam" id="PF08409">
    <property type="entry name" value="TMTC_DUF1736"/>
    <property type="match status" value="1"/>
</dbReference>
<feature type="transmembrane region" description="Helical" evidence="15">
    <location>
        <begin position="393"/>
        <end position="410"/>
    </location>
</feature>
<evidence type="ECO:0000256" key="2">
    <source>
        <dbReference type="ARBA" id="ARBA00004240"/>
    </source>
</evidence>
<feature type="region of interest" description="Disordered" evidence="14">
    <location>
        <begin position="856"/>
        <end position="906"/>
    </location>
</feature>
<evidence type="ECO:0000256" key="9">
    <source>
        <dbReference type="ARBA" id="ARBA00022803"/>
    </source>
</evidence>
<evidence type="ECO:0000256" key="11">
    <source>
        <dbReference type="ARBA" id="ARBA00022989"/>
    </source>
</evidence>
<keyword evidence="7 15" id="KW-0812">Transmembrane</keyword>
<dbReference type="PANTHER" id="PTHR44227">
    <property type="match status" value="1"/>
</dbReference>
<evidence type="ECO:0000256" key="4">
    <source>
        <dbReference type="ARBA" id="ARBA00007882"/>
    </source>
</evidence>
<proteinExistence type="inferred from homology"/>
<evidence type="ECO:0000256" key="7">
    <source>
        <dbReference type="ARBA" id="ARBA00022692"/>
    </source>
</evidence>
<evidence type="ECO:0000256" key="3">
    <source>
        <dbReference type="ARBA" id="ARBA00004922"/>
    </source>
</evidence>
<feature type="transmembrane region" description="Helical" evidence="15">
    <location>
        <begin position="297"/>
        <end position="320"/>
    </location>
</feature>
<keyword evidence="9 13" id="KW-0802">TPR repeat</keyword>
<comment type="caution">
    <text evidence="17">The sequence shown here is derived from an EMBL/GenBank/DDBJ whole genome shotgun (WGS) entry which is preliminary data.</text>
</comment>
<reference evidence="18" key="1">
    <citation type="journal article" date="2016" name="Nat. Commun.">
        <title>The Gonium pectorale genome demonstrates co-option of cell cycle regulation during the evolution of multicellularity.</title>
        <authorList>
            <person name="Hanschen E.R."/>
            <person name="Marriage T.N."/>
            <person name="Ferris P.J."/>
            <person name="Hamaji T."/>
            <person name="Toyoda A."/>
            <person name="Fujiyama A."/>
            <person name="Neme R."/>
            <person name="Noguchi H."/>
            <person name="Minakuchi Y."/>
            <person name="Suzuki M."/>
            <person name="Kawai-Toyooka H."/>
            <person name="Smith D.R."/>
            <person name="Sparks H."/>
            <person name="Anderson J."/>
            <person name="Bakaric R."/>
            <person name="Luria V."/>
            <person name="Karger A."/>
            <person name="Kirschner M.W."/>
            <person name="Durand P.M."/>
            <person name="Michod R.E."/>
            <person name="Nozaki H."/>
            <person name="Olson B.J."/>
        </authorList>
    </citation>
    <scope>NUCLEOTIDE SEQUENCE [LARGE SCALE GENOMIC DNA]</scope>
    <source>
        <strain evidence="18">NIES-2863</strain>
    </source>
</reference>
<evidence type="ECO:0000313" key="18">
    <source>
        <dbReference type="Proteomes" id="UP000075714"/>
    </source>
</evidence>
<evidence type="ECO:0000256" key="5">
    <source>
        <dbReference type="ARBA" id="ARBA00012839"/>
    </source>
</evidence>
<dbReference type="EC" id="2.4.1.109" evidence="5"/>
<keyword evidence="8" id="KW-0677">Repeat</keyword>
<dbReference type="OrthoDB" id="19588at2759"/>
<dbReference type="PROSITE" id="PS50005">
    <property type="entry name" value="TPR"/>
    <property type="match status" value="1"/>
</dbReference>
<feature type="compositionally biased region" description="Basic and acidic residues" evidence="14">
    <location>
        <begin position="366"/>
        <end position="380"/>
    </location>
</feature>
<gene>
    <name evidence="17" type="ORF">GPECTOR_71g564</name>
</gene>
<feature type="compositionally biased region" description="Low complexity" evidence="14">
    <location>
        <begin position="884"/>
        <end position="900"/>
    </location>
</feature>
<dbReference type="GO" id="GO:0016020">
    <property type="term" value="C:membrane"/>
    <property type="evidence" value="ECO:0007669"/>
    <property type="project" value="UniProtKB-SubCell"/>
</dbReference>
<protein>
    <recommendedName>
        <fullName evidence="5">dolichyl-phosphate-mannose--protein mannosyltransferase</fullName>
        <ecNumber evidence="5">2.4.1.109</ecNumber>
    </recommendedName>
</protein>
<dbReference type="GO" id="GO:0030968">
    <property type="term" value="P:endoplasmic reticulum unfolded protein response"/>
    <property type="evidence" value="ECO:0007669"/>
    <property type="project" value="TreeGrafter"/>
</dbReference>
<feature type="region of interest" description="Disordered" evidence="14">
    <location>
        <begin position="359"/>
        <end position="380"/>
    </location>
</feature>
<keyword evidence="6" id="KW-0808">Transferase</keyword>
<organism evidence="17 18">
    <name type="scientific">Gonium pectorale</name>
    <name type="common">Green alga</name>
    <dbReference type="NCBI Taxonomy" id="33097"/>
    <lineage>
        <taxon>Eukaryota</taxon>
        <taxon>Viridiplantae</taxon>
        <taxon>Chlorophyta</taxon>
        <taxon>core chlorophytes</taxon>
        <taxon>Chlorophyceae</taxon>
        <taxon>CS clade</taxon>
        <taxon>Chlamydomonadales</taxon>
        <taxon>Volvocaceae</taxon>
        <taxon>Gonium</taxon>
    </lineage>
</organism>
<keyword evidence="12 15" id="KW-0472">Membrane</keyword>
<keyword evidence="18" id="KW-1185">Reference proteome</keyword>
<dbReference type="InterPro" id="IPR052346">
    <property type="entry name" value="O-mannosyl-transferase_TMTC"/>
</dbReference>
<dbReference type="GO" id="GO:0005783">
    <property type="term" value="C:endoplasmic reticulum"/>
    <property type="evidence" value="ECO:0007669"/>
    <property type="project" value="UniProtKB-SubCell"/>
</dbReference>
<keyword evidence="10" id="KW-0256">Endoplasmic reticulum</keyword>
<evidence type="ECO:0000256" key="8">
    <source>
        <dbReference type="ARBA" id="ARBA00022737"/>
    </source>
</evidence>
<dbReference type="Proteomes" id="UP000075714">
    <property type="component" value="Unassembled WGS sequence"/>
</dbReference>
<dbReference type="Gene3D" id="1.25.40.10">
    <property type="entry name" value="Tetratricopeptide repeat domain"/>
    <property type="match status" value="1"/>
</dbReference>
<comment type="pathway">
    <text evidence="3">Protein modification; protein glycosylation.</text>
</comment>
<evidence type="ECO:0000256" key="10">
    <source>
        <dbReference type="ARBA" id="ARBA00022824"/>
    </source>
</evidence>
<comment type="similarity">
    <text evidence="4">Belongs to the TMTC family.</text>
</comment>
<feature type="repeat" description="TPR" evidence="13">
    <location>
        <begin position="448"/>
        <end position="481"/>
    </location>
</feature>
<evidence type="ECO:0000313" key="17">
    <source>
        <dbReference type="EMBL" id="KXZ44203.1"/>
    </source>
</evidence>
<dbReference type="GO" id="GO:0035269">
    <property type="term" value="P:protein O-linked glycosylation via mannose"/>
    <property type="evidence" value="ECO:0007669"/>
    <property type="project" value="TreeGrafter"/>
</dbReference>
<dbReference type="STRING" id="33097.A0A150G312"/>
<dbReference type="InterPro" id="IPR011990">
    <property type="entry name" value="TPR-like_helical_dom_sf"/>
</dbReference>
<keyword evidence="11 15" id="KW-1133">Transmembrane helix</keyword>
<feature type="transmembrane region" description="Helical" evidence="15">
    <location>
        <begin position="326"/>
        <end position="347"/>
    </location>
</feature>
<dbReference type="InterPro" id="IPR013618">
    <property type="entry name" value="TMTC_DUF1736"/>
</dbReference>
<evidence type="ECO:0000256" key="6">
    <source>
        <dbReference type="ARBA" id="ARBA00022679"/>
    </source>
</evidence>
<dbReference type="EMBL" id="LSYV01000072">
    <property type="protein sequence ID" value="KXZ44203.1"/>
    <property type="molecule type" value="Genomic_DNA"/>
</dbReference>
<dbReference type="UniPathway" id="UPA00378"/>
<dbReference type="SUPFAM" id="SSF48452">
    <property type="entry name" value="TPR-like"/>
    <property type="match status" value="1"/>
</dbReference>
<dbReference type="InterPro" id="IPR019734">
    <property type="entry name" value="TPR_rpt"/>
</dbReference>
<feature type="compositionally biased region" description="Gly residues" evidence="14">
    <location>
        <begin position="864"/>
        <end position="883"/>
    </location>
</feature>
<dbReference type="PANTHER" id="PTHR44227:SF3">
    <property type="entry name" value="PROTEIN O-MANNOSYL-TRANSFERASE TMTC4"/>
    <property type="match status" value="1"/>
</dbReference>
<evidence type="ECO:0000256" key="14">
    <source>
        <dbReference type="SAM" id="MobiDB-lite"/>
    </source>
</evidence>
<evidence type="ECO:0000256" key="15">
    <source>
        <dbReference type="SAM" id="Phobius"/>
    </source>
</evidence>
<feature type="domain" description="DUF1736" evidence="16">
    <location>
        <begin position="171"/>
        <end position="238"/>
    </location>
</feature>
<dbReference type="AlphaFoldDB" id="A0A150G312"/>
<evidence type="ECO:0000256" key="1">
    <source>
        <dbReference type="ARBA" id="ARBA00004141"/>
    </source>
</evidence>
<evidence type="ECO:0000256" key="13">
    <source>
        <dbReference type="PROSITE-ProRule" id="PRU00339"/>
    </source>
</evidence>
<evidence type="ECO:0000256" key="12">
    <source>
        <dbReference type="ARBA" id="ARBA00023136"/>
    </source>
</evidence>
<dbReference type="GO" id="GO:0000030">
    <property type="term" value="F:mannosyltransferase activity"/>
    <property type="evidence" value="ECO:0007669"/>
    <property type="project" value="TreeGrafter"/>
</dbReference>
<accession>A0A150G312</accession>
<sequence>MQVHNGDVTNNGNTLWGLLQNDFWGQRISSPQSHKSYRPLTVLSFRLIRGAWSALPRHWQHAVMVRRARSLPPYFENEAGRRGLDPLPFHLANVLWHALVSGLVCRAPPSKATGVGGRGGVHGRLAGPARVVAWAVTDEPKFLRIVLLTGVGVAYVKLRSWVAVDQLVRIYRKVENPIPFSSSRLERVLTTGHLHSRYAGLLLAPLQLSADWSFSCIPLVGSLTDPRNGLTVALYGYLIWTVLAARPWGLLGTWWRAALDAAAASAGGAEAGSGGAATATEAEVAEAERLWGARWRLLVTASLLVGPFFPASNVLFYVGTFIGERLLYFPSIGFCILAAEALARGLLCAQRPRAASGAVKPAGNGAHDRASVAGKGKDGVGARRPTNAGVARLLYGFMAVVLLAYTIRTWRRNYDWWSEESLFESAAQAGRAGAGRDGVAGTVCASSAKVQLNLGILQRRRGDQRAALGHFRAARAIEPSYCDPGYWIGVSLINAGDPQAGLPELEAALACKYTANEALRALHALYGALHDADPSDPAPLPHALGEACDQLERAAAMYAQRGAAQDAMNALGWCLRTVRQRAEAAGAEGDAAGAAAQVAAEVFGTSAGPPPPRLLRCLEARTPLHRALAEAAGRPTAPRVRIESYRYMSILEEMPYCRTASATLARPSSEAAASATSSAASLAAPGAAAAAAGGSGATTPHMQLIHVVQSADAEDPWLQAEWGRALREAGRGKEGALHLSVSAMLLRQQLARAQNGQPPTVRSLADPSRPVGHKEALLAMAAALEEAAALGRPEEACELWGQAAEARRALAAAAKAAGATKDAAQQAASLARAMEELRRGGPACAEQLHGAQRLAEAAASGPAVGDGKGQAGRGAAPSGGGARGAAAAAAASQPAAARQPAKGRRH</sequence>
<name>A0A150G312_GONPE</name>
<evidence type="ECO:0000259" key="16">
    <source>
        <dbReference type="Pfam" id="PF08409"/>
    </source>
</evidence>
<comment type="subcellular location">
    <subcellularLocation>
        <location evidence="2">Endoplasmic reticulum</location>
    </subcellularLocation>
    <subcellularLocation>
        <location evidence="1">Membrane</location>
        <topology evidence="1">Multi-pass membrane protein</topology>
    </subcellularLocation>
</comment>